<dbReference type="AlphaFoldDB" id="A0A5A7N3V7"/>
<dbReference type="SUPFAM" id="SSF51366">
    <property type="entry name" value="Ribulose-phoshate binding barrel"/>
    <property type="match status" value="1"/>
</dbReference>
<gene>
    <name evidence="10" type="ORF">JCM17846_06330</name>
</gene>
<evidence type="ECO:0000313" key="10">
    <source>
        <dbReference type="EMBL" id="GER02951.1"/>
    </source>
</evidence>
<dbReference type="CDD" id="cd00331">
    <property type="entry name" value="IGPS"/>
    <property type="match status" value="1"/>
</dbReference>
<proteinExistence type="predicted"/>
<dbReference type="EMBL" id="BKCN01000002">
    <property type="protein sequence ID" value="GER02951.1"/>
    <property type="molecule type" value="Genomic_DNA"/>
</dbReference>
<evidence type="ECO:0000256" key="7">
    <source>
        <dbReference type="ARBA" id="ARBA00023141"/>
    </source>
</evidence>
<keyword evidence="11" id="KW-1185">Reference proteome</keyword>
<evidence type="ECO:0000256" key="4">
    <source>
        <dbReference type="ARBA" id="ARBA00022605"/>
    </source>
</evidence>
<comment type="caution">
    <text evidence="10">The sequence shown here is derived from an EMBL/GenBank/DDBJ whole genome shotgun (WGS) entry which is preliminary data.</text>
</comment>
<evidence type="ECO:0000259" key="9">
    <source>
        <dbReference type="Pfam" id="PF00218"/>
    </source>
</evidence>
<dbReference type="Gene3D" id="3.20.20.70">
    <property type="entry name" value="Aldolase class I"/>
    <property type="match status" value="1"/>
</dbReference>
<dbReference type="GO" id="GO:0004425">
    <property type="term" value="F:indole-3-glycerol-phosphate synthase activity"/>
    <property type="evidence" value="ECO:0007669"/>
    <property type="project" value="UniProtKB-EC"/>
</dbReference>
<evidence type="ECO:0000256" key="5">
    <source>
        <dbReference type="ARBA" id="ARBA00022793"/>
    </source>
</evidence>
<dbReference type="EC" id="4.1.1.48" evidence="3"/>
<dbReference type="InterPro" id="IPR011060">
    <property type="entry name" value="RibuloseP-bd_barrel"/>
</dbReference>
<keyword evidence="7" id="KW-0057">Aromatic amino acid biosynthesis</keyword>
<evidence type="ECO:0000256" key="1">
    <source>
        <dbReference type="ARBA" id="ARBA00001633"/>
    </source>
</evidence>
<dbReference type="InterPro" id="IPR013785">
    <property type="entry name" value="Aldolase_TIM"/>
</dbReference>
<comment type="catalytic activity">
    <reaction evidence="1">
        <text>1-(2-carboxyphenylamino)-1-deoxy-D-ribulose 5-phosphate + H(+) = (1S,2R)-1-C-(indol-3-yl)glycerol 3-phosphate + CO2 + H2O</text>
        <dbReference type="Rhea" id="RHEA:23476"/>
        <dbReference type="ChEBI" id="CHEBI:15377"/>
        <dbReference type="ChEBI" id="CHEBI:15378"/>
        <dbReference type="ChEBI" id="CHEBI:16526"/>
        <dbReference type="ChEBI" id="CHEBI:58613"/>
        <dbReference type="ChEBI" id="CHEBI:58866"/>
        <dbReference type="EC" id="4.1.1.48"/>
    </reaction>
</comment>
<dbReference type="PANTHER" id="PTHR22854">
    <property type="entry name" value="TRYPTOPHAN BIOSYNTHESIS PROTEIN"/>
    <property type="match status" value="1"/>
</dbReference>
<reference evidence="10 11" key="1">
    <citation type="submission" date="2019-09" db="EMBL/GenBank/DDBJ databases">
        <title>NBRP : Genome information of microbial organism related human and environment.</title>
        <authorList>
            <person name="Hattori M."/>
            <person name="Oshima K."/>
            <person name="Inaba H."/>
            <person name="Suda W."/>
            <person name="Sakamoto M."/>
            <person name="Iino T."/>
            <person name="Kitahara M."/>
            <person name="Oshida Y."/>
            <person name="Iida T."/>
            <person name="Kudo T."/>
            <person name="Itoh T."/>
            <person name="Ohkuma M."/>
        </authorList>
    </citation>
    <scope>NUCLEOTIDE SEQUENCE [LARGE SCALE GENOMIC DNA]</scope>
    <source>
        <strain evidence="10 11">Q-1</strain>
    </source>
</reference>
<keyword evidence="4" id="KW-0028">Amino-acid biosynthesis</keyword>
<protein>
    <recommendedName>
        <fullName evidence="3">indole-3-glycerol-phosphate synthase</fullName>
        <ecNumber evidence="3">4.1.1.48</ecNumber>
    </recommendedName>
</protein>
<dbReference type="PANTHER" id="PTHR22854:SF2">
    <property type="entry name" value="INDOLE-3-GLYCEROL-PHOSPHATE SYNTHASE"/>
    <property type="match status" value="1"/>
</dbReference>
<evidence type="ECO:0000256" key="6">
    <source>
        <dbReference type="ARBA" id="ARBA00022822"/>
    </source>
</evidence>
<comment type="pathway">
    <text evidence="2">Amino-acid biosynthesis; L-tryptophan biosynthesis; L-tryptophan from chorismate: step 4/5.</text>
</comment>
<dbReference type="GO" id="GO:0000162">
    <property type="term" value="P:L-tryptophan biosynthetic process"/>
    <property type="evidence" value="ECO:0007669"/>
    <property type="project" value="UniProtKB-UniPathway"/>
</dbReference>
<feature type="domain" description="Indole-3-glycerol phosphate synthase" evidence="9">
    <location>
        <begin position="2"/>
        <end position="160"/>
    </location>
</feature>
<dbReference type="InterPro" id="IPR013798">
    <property type="entry name" value="Indole-3-glycerol_P_synth_dom"/>
</dbReference>
<dbReference type="GO" id="GO:0004640">
    <property type="term" value="F:phosphoribosylanthranilate isomerase activity"/>
    <property type="evidence" value="ECO:0007669"/>
    <property type="project" value="TreeGrafter"/>
</dbReference>
<keyword evidence="5" id="KW-0210">Decarboxylase</keyword>
<accession>A0A5A7N3V7</accession>
<keyword evidence="8" id="KW-0456">Lyase</keyword>
<dbReference type="InterPro" id="IPR045186">
    <property type="entry name" value="Indole-3-glycerol_P_synth"/>
</dbReference>
<name>A0A5A7N3V7_9PROT</name>
<dbReference type="Pfam" id="PF00218">
    <property type="entry name" value="IGPS"/>
    <property type="match status" value="1"/>
</dbReference>
<evidence type="ECO:0000256" key="3">
    <source>
        <dbReference type="ARBA" id="ARBA00012362"/>
    </source>
</evidence>
<evidence type="ECO:0000256" key="2">
    <source>
        <dbReference type="ARBA" id="ARBA00004696"/>
    </source>
</evidence>
<sequence>MGDDAFLGAARAVVSLPVLRKDFMLDPYQITQSRALGADCILLIMAALDDDQALELAQAAQSLGMDILVEVHDRDELQRALNIPSPLIGINNRNLKTLSVDLKTTLDLCADVPPDRLLVAESGLFTPADLALCAQKGVTSFLIGESLMRQKDVTRATRALLERADA</sequence>
<evidence type="ECO:0000256" key="8">
    <source>
        <dbReference type="ARBA" id="ARBA00023239"/>
    </source>
</evidence>
<organism evidence="10 11">
    <name type="scientific">Iodidimonas nitroreducens</name>
    <dbReference type="NCBI Taxonomy" id="1236968"/>
    <lineage>
        <taxon>Bacteria</taxon>
        <taxon>Pseudomonadati</taxon>
        <taxon>Pseudomonadota</taxon>
        <taxon>Alphaproteobacteria</taxon>
        <taxon>Iodidimonadales</taxon>
        <taxon>Iodidimonadaceae</taxon>
        <taxon>Iodidimonas</taxon>
    </lineage>
</organism>
<dbReference type="UniPathway" id="UPA00035">
    <property type="reaction ID" value="UER00043"/>
</dbReference>
<dbReference type="Proteomes" id="UP000324996">
    <property type="component" value="Unassembled WGS sequence"/>
</dbReference>
<keyword evidence="6" id="KW-0822">Tryptophan biosynthesis</keyword>
<evidence type="ECO:0000313" key="11">
    <source>
        <dbReference type="Proteomes" id="UP000324996"/>
    </source>
</evidence>